<gene>
    <name evidence="2" type="ORF">F0P94_11665</name>
</gene>
<keyword evidence="3" id="KW-1185">Reference proteome</keyword>
<dbReference type="Pfam" id="PF13585">
    <property type="entry name" value="CHU_C"/>
    <property type="match status" value="1"/>
</dbReference>
<evidence type="ECO:0000256" key="1">
    <source>
        <dbReference type="SAM" id="SignalP"/>
    </source>
</evidence>
<evidence type="ECO:0000313" key="2">
    <source>
        <dbReference type="EMBL" id="KAA9332659.1"/>
    </source>
</evidence>
<dbReference type="AlphaFoldDB" id="A0A5N1IW47"/>
<dbReference type="NCBIfam" id="TIGR04131">
    <property type="entry name" value="Bac_Flav_CTERM"/>
    <property type="match status" value="1"/>
</dbReference>
<keyword evidence="1" id="KW-0732">Signal</keyword>
<dbReference type="InterPro" id="IPR026341">
    <property type="entry name" value="T9SS_type_B"/>
</dbReference>
<organism evidence="2 3">
    <name type="scientific">Adhaeribacter soli</name>
    <dbReference type="NCBI Taxonomy" id="2607655"/>
    <lineage>
        <taxon>Bacteria</taxon>
        <taxon>Pseudomonadati</taxon>
        <taxon>Bacteroidota</taxon>
        <taxon>Cytophagia</taxon>
        <taxon>Cytophagales</taxon>
        <taxon>Hymenobacteraceae</taxon>
        <taxon>Adhaeribacter</taxon>
    </lineage>
</organism>
<evidence type="ECO:0000313" key="3">
    <source>
        <dbReference type="Proteomes" id="UP000326570"/>
    </source>
</evidence>
<feature type="chain" id="PRO_5024849506" evidence="1">
    <location>
        <begin position="22"/>
        <end position="622"/>
    </location>
</feature>
<feature type="signal peptide" evidence="1">
    <location>
        <begin position="1"/>
        <end position="21"/>
    </location>
</feature>
<reference evidence="2 3" key="1">
    <citation type="submission" date="2019-09" db="EMBL/GenBank/DDBJ databases">
        <title>Genome sequence of Adhaeribacter sp. M2.</title>
        <authorList>
            <person name="Srinivasan S."/>
        </authorList>
    </citation>
    <scope>NUCLEOTIDE SEQUENCE [LARGE SCALE GENOMIC DNA]</scope>
    <source>
        <strain evidence="2 3">M2</strain>
    </source>
</reference>
<protein>
    <submittedName>
        <fullName evidence="2">Gliding motility-associated C-terminal domain-containing protein</fullName>
    </submittedName>
</protein>
<name>A0A5N1IW47_9BACT</name>
<sequence>MKFAKYCCCLVLVLTGFPGLASHLVGGEFQVRAKGNFRYDIELHVYGDVANLVPGAQGNEDIDVAVGIFSKKTNRVVEVFRMPLVSTSSVPYINRQCVSGSISTKILKYRLEKELSPSLYGDPAGYYIVWERCCRNRDISNIMIPGNSGLLYYAEIPPVIANRQPFINSLPVFPPIPPDHLCVDELFQYSMKATDADGDQLVYSLSEPIRGHSDQALPRLTSPYPAPYPLVFWQSGYGINDQILGNPKLTINSQTGLLTVKPAFSGLFVFAITCAEYRNGVKIGEVRRDVQVLVNNCQTNKEPKITLRAPGTTRDYMEGDTLLVTDATNHCFPITFSDPDVGQTVQLKAIPVNFSGTPNISPASFKVERPNQVFTSQICWPDCNINSPNQLYKVKLVITDDACGAIGSDTLELTFRVIPKPNARPIIALQEPGNTLQLFVDKPRTFNLLSTDADNDQLEVRMIGLDFDPVAEGMQLEPVSGKGQVLSRFTWTANCTNLNRQGPYELQFIVKDNSCFSNHTDTVQVRLQVNDVPRDTVEFLPPNIFTPNGDGRNDTFVMPTLPTDNCQDTFQEIQIYSRWGTRVFQSADRQFAWDGRNVSDGVYYYHIRYGKKQYKGHVSILR</sequence>
<comment type="caution">
    <text evidence="2">The sequence shown here is derived from an EMBL/GenBank/DDBJ whole genome shotgun (WGS) entry which is preliminary data.</text>
</comment>
<dbReference type="EMBL" id="VTWT01000006">
    <property type="protein sequence ID" value="KAA9332659.1"/>
    <property type="molecule type" value="Genomic_DNA"/>
</dbReference>
<dbReference type="Proteomes" id="UP000326570">
    <property type="component" value="Unassembled WGS sequence"/>
</dbReference>
<accession>A0A5N1IW47</accession>
<proteinExistence type="predicted"/>